<reference evidence="2 3" key="1">
    <citation type="submission" date="2020-08" db="EMBL/GenBank/DDBJ databases">
        <title>Genomic Encyclopedia of Type Strains, Phase IV (KMG-IV): sequencing the most valuable type-strain genomes for metagenomic binning, comparative biology and taxonomic classification.</title>
        <authorList>
            <person name="Goeker M."/>
        </authorList>
    </citation>
    <scope>NUCLEOTIDE SEQUENCE [LARGE SCALE GENOMIC DNA]</scope>
    <source>
        <strain evidence="2 3">DSM 101064</strain>
    </source>
</reference>
<accession>A0A7W9EXF5</accession>
<feature type="signal peptide" evidence="1">
    <location>
        <begin position="1"/>
        <end position="22"/>
    </location>
</feature>
<dbReference type="Proteomes" id="UP000535415">
    <property type="component" value="Unassembled WGS sequence"/>
</dbReference>
<dbReference type="RefSeq" id="WP_183527053.1">
    <property type="nucleotide sequence ID" value="NZ_JACIJM010000003.1"/>
</dbReference>
<keyword evidence="3" id="KW-1185">Reference proteome</keyword>
<dbReference type="InterPro" id="IPR022061">
    <property type="entry name" value="DUF3617"/>
</dbReference>
<feature type="chain" id="PRO_5030815192" description="DUF3617 family protein" evidence="1">
    <location>
        <begin position="23"/>
        <end position="151"/>
    </location>
</feature>
<evidence type="ECO:0000313" key="2">
    <source>
        <dbReference type="EMBL" id="MBB5721584.1"/>
    </source>
</evidence>
<keyword evidence="1" id="KW-0732">Signal</keyword>
<evidence type="ECO:0000313" key="3">
    <source>
        <dbReference type="Proteomes" id="UP000535415"/>
    </source>
</evidence>
<dbReference type="Pfam" id="PF12276">
    <property type="entry name" value="DUF3617"/>
    <property type="match status" value="1"/>
</dbReference>
<dbReference type="EMBL" id="JACIJM010000003">
    <property type="protein sequence ID" value="MBB5721584.1"/>
    <property type="molecule type" value="Genomic_DNA"/>
</dbReference>
<comment type="caution">
    <text evidence="2">The sequence shown here is derived from an EMBL/GenBank/DDBJ whole genome shotgun (WGS) entry which is preliminary data.</text>
</comment>
<evidence type="ECO:0008006" key="4">
    <source>
        <dbReference type="Google" id="ProtNLM"/>
    </source>
</evidence>
<proteinExistence type="predicted"/>
<evidence type="ECO:0000256" key="1">
    <source>
        <dbReference type="SAM" id="SignalP"/>
    </source>
</evidence>
<dbReference type="AlphaFoldDB" id="A0A7W9EXF5"/>
<protein>
    <recommendedName>
        <fullName evidence="4">DUF3617 family protein</fullName>
    </recommendedName>
</protein>
<organism evidence="2 3">
    <name type="scientific">Yoonia ponticola</name>
    <dbReference type="NCBI Taxonomy" id="1524255"/>
    <lineage>
        <taxon>Bacteria</taxon>
        <taxon>Pseudomonadati</taxon>
        <taxon>Pseudomonadota</taxon>
        <taxon>Alphaproteobacteria</taxon>
        <taxon>Rhodobacterales</taxon>
        <taxon>Paracoccaceae</taxon>
        <taxon>Yoonia</taxon>
    </lineage>
</organism>
<name>A0A7W9EXF5_9RHOB</name>
<sequence length="151" mass="16100">MKIVNHYFTAVILLLSASQAAADRVIQVEAGLWEYTHSLEIPGLLAPMANPKTECISATEARRNLSDLLGELSRDAGCTVTNLKDNLNTVKFDLTCDPHLDRVTVGARGNLAFRYGRTAITGSATGVISVGGVEVDVNATAQARRVGRCDG</sequence>
<gene>
    <name evidence="2" type="ORF">FHS72_001196</name>
</gene>